<sequence length="649" mass="70709">MMSKYLGLLVLLAQASIQQKDPKLDFCRRYAHQTCVVDQQLFIDGGMVNYGDVSQNLSNTFLSYHDLTSSPPQIEMPELFANLSKNATVPSVSGGQLWADSVNKKFYLYGGEYYNQAPNSPQDIYTYDILNNQWNDVGAPNDGIQSVSWGAGVGVSTLGKGFVYGGWLSNTSVAGWQGPPYATNSLLQYNMATNKWTNVTGPDTIGRAEGVTVYIPSSLDGMLVNFGGVDVQPNGSISASPMNSIRLYDIRSSKWYTQTATGDEIPQNRRKFCADAAWSQDRSSYNIYLYGGMGFEANVTGYDDLWILSLPSFKWINYYKGTPGSPHHSLSCNIVNNGQMLVIGGTFPVSNACDSQIQFGVHNSDIGRKSGNQWATYNPNITTYSVPSDIVKVIGGSSVGGASLVKPAAGFQNTELEVYFKQKAEIPLRTPTRLIPGPTGNGTAGNKPVKLAAGAIAGISIGGAVVLSSIILGACFCFRRRKNNRAVPLHSPPPRSLSTSTTKALPRVPPAIPTEHLSPQSHYSHPHRQESHSMHSHYQLPTTPEPVELYGSHYRMTQTHDDMKVEGLGMRQLLQGEHPAYTPSRSPPPHHHHTNATTSPNPSTFSDSTAFTRSNTRSKRETFGSPTSIAPTFTTIGRSSRPPDTYYAP</sequence>
<keyword evidence="3" id="KW-0408">Iron</keyword>
<evidence type="ECO:0000256" key="6">
    <source>
        <dbReference type="SAM" id="SignalP"/>
    </source>
</evidence>
<keyword evidence="5" id="KW-0472">Membrane</keyword>
<feature type="region of interest" description="Disordered" evidence="4">
    <location>
        <begin position="485"/>
        <end position="547"/>
    </location>
</feature>
<evidence type="ECO:0000313" key="9">
    <source>
        <dbReference type="Proteomes" id="UP000824998"/>
    </source>
</evidence>
<dbReference type="Gene3D" id="2.120.10.80">
    <property type="entry name" value="Kelch-type beta propeller"/>
    <property type="match status" value="1"/>
</dbReference>
<dbReference type="SUPFAM" id="SSF50965">
    <property type="entry name" value="Galactose oxidase, central domain"/>
    <property type="match status" value="1"/>
</dbReference>
<feature type="chain" id="PRO_5040279815" description="Attractin/MKLN-like beta-propeller domain-containing protein" evidence="6">
    <location>
        <begin position="18"/>
        <end position="649"/>
    </location>
</feature>
<evidence type="ECO:0000256" key="2">
    <source>
        <dbReference type="ARBA" id="ARBA00022737"/>
    </source>
</evidence>
<evidence type="ECO:0000256" key="1">
    <source>
        <dbReference type="ARBA" id="ARBA00022441"/>
    </source>
</evidence>
<feature type="compositionally biased region" description="Polar residues" evidence="4">
    <location>
        <begin position="624"/>
        <end position="638"/>
    </location>
</feature>
<keyword evidence="5" id="KW-0812">Transmembrane</keyword>
<comment type="caution">
    <text evidence="8">The sequence shown here is derived from an EMBL/GenBank/DDBJ whole genome shotgun (WGS) entry which is preliminary data.</text>
</comment>
<feature type="signal peptide" evidence="6">
    <location>
        <begin position="1"/>
        <end position="17"/>
    </location>
</feature>
<feature type="region of interest" description="Disordered" evidence="4">
    <location>
        <begin position="578"/>
        <end position="649"/>
    </location>
</feature>
<keyword evidence="1" id="KW-0880">Kelch repeat</keyword>
<feature type="compositionally biased region" description="Polar residues" evidence="4">
    <location>
        <begin position="603"/>
        <end position="615"/>
    </location>
</feature>
<evidence type="ECO:0000256" key="4">
    <source>
        <dbReference type="SAM" id="MobiDB-lite"/>
    </source>
</evidence>
<evidence type="ECO:0000313" key="8">
    <source>
        <dbReference type="EMBL" id="KAG9237320.1"/>
    </source>
</evidence>
<reference evidence="8" key="1">
    <citation type="journal article" date="2021" name="IMA Fungus">
        <title>Genomic characterization of three marine fungi, including Emericellopsis atlantica sp. nov. with signatures of a generalist lifestyle and marine biomass degradation.</title>
        <authorList>
            <person name="Hagestad O.C."/>
            <person name="Hou L."/>
            <person name="Andersen J.H."/>
            <person name="Hansen E.H."/>
            <person name="Altermark B."/>
            <person name="Li C."/>
            <person name="Kuhnert E."/>
            <person name="Cox R.J."/>
            <person name="Crous P.W."/>
            <person name="Spatafora J.W."/>
            <person name="Lail K."/>
            <person name="Amirebrahimi M."/>
            <person name="Lipzen A."/>
            <person name="Pangilinan J."/>
            <person name="Andreopoulos W."/>
            <person name="Hayes R.D."/>
            <person name="Ng V."/>
            <person name="Grigoriev I.V."/>
            <person name="Jackson S.A."/>
            <person name="Sutton T.D.S."/>
            <person name="Dobson A.D.W."/>
            <person name="Rama T."/>
        </authorList>
    </citation>
    <scope>NUCLEOTIDE SEQUENCE</scope>
    <source>
        <strain evidence="8">TRa018bII</strain>
    </source>
</reference>
<feature type="transmembrane region" description="Helical" evidence="5">
    <location>
        <begin position="451"/>
        <end position="478"/>
    </location>
</feature>
<keyword evidence="5" id="KW-1133">Transmembrane helix</keyword>
<dbReference type="InterPro" id="IPR015915">
    <property type="entry name" value="Kelch-typ_b-propeller"/>
</dbReference>
<dbReference type="GO" id="GO:0019760">
    <property type="term" value="P:glucosinolate metabolic process"/>
    <property type="evidence" value="ECO:0007669"/>
    <property type="project" value="UniProtKB-ARBA"/>
</dbReference>
<dbReference type="PANTHER" id="PTHR47435">
    <property type="entry name" value="KELCH REPEAT PROTEIN (AFU_ORTHOLOGUE AFUA_5G12780)"/>
    <property type="match status" value="1"/>
</dbReference>
<dbReference type="Pfam" id="PF24981">
    <property type="entry name" value="Beta-prop_ATRN-LZTR1"/>
    <property type="match status" value="1"/>
</dbReference>
<dbReference type="InterPro" id="IPR056737">
    <property type="entry name" value="Beta-prop_ATRN-MKLN-like"/>
</dbReference>
<dbReference type="Proteomes" id="UP000824998">
    <property type="component" value="Unassembled WGS sequence"/>
</dbReference>
<dbReference type="AlphaFoldDB" id="A0A9P7YQC5"/>
<dbReference type="InterPro" id="IPR011043">
    <property type="entry name" value="Gal_Oxase/kelch_b-propeller"/>
</dbReference>
<keyword evidence="2" id="KW-0677">Repeat</keyword>
<keyword evidence="6" id="KW-0732">Signal</keyword>
<evidence type="ECO:0000256" key="3">
    <source>
        <dbReference type="ARBA" id="ARBA00023004"/>
    </source>
</evidence>
<keyword evidence="9" id="KW-1185">Reference proteome</keyword>
<gene>
    <name evidence="8" type="ORF">BJ875DRAFT_438577</name>
</gene>
<dbReference type="EMBL" id="MU251389">
    <property type="protein sequence ID" value="KAG9237320.1"/>
    <property type="molecule type" value="Genomic_DNA"/>
</dbReference>
<evidence type="ECO:0000256" key="5">
    <source>
        <dbReference type="SAM" id="Phobius"/>
    </source>
</evidence>
<proteinExistence type="predicted"/>
<protein>
    <recommendedName>
        <fullName evidence="7">Attractin/MKLN-like beta-propeller domain-containing protein</fullName>
    </recommendedName>
</protein>
<name>A0A9P7YQC5_9HELO</name>
<feature type="domain" description="Attractin/MKLN-like beta-propeller" evidence="7">
    <location>
        <begin position="106"/>
        <end position="347"/>
    </location>
</feature>
<accession>A0A9P7YQC5</accession>
<evidence type="ECO:0000259" key="7">
    <source>
        <dbReference type="Pfam" id="PF24981"/>
    </source>
</evidence>
<dbReference type="OrthoDB" id="10251809at2759"/>
<dbReference type="PANTHER" id="PTHR47435:SF4">
    <property type="entry name" value="KELCH REPEAT PROTEIN (AFU_ORTHOLOGUE AFUA_5G12780)"/>
    <property type="match status" value="1"/>
</dbReference>
<organism evidence="8 9">
    <name type="scientific">Amylocarpus encephaloides</name>
    <dbReference type="NCBI Taxonomy" id="45428"/>
    <lineage>
        <taxon>Eukaryota</taxon>
        <taxon>Fungi</taxon>
        <taxon>Dikarya</taxon>
        <taxon>Ascomycota</taxon>
        <taxon>Pezizomycotina</taxon>
        <taxon>Leotiomycetes</taxon>
        <taxon>Helotiales</taxon>
        <taxon>Helotiales incertae sedis</taxon>
        <taxon>Amylocarpus</taxon>
    </lineage>
</organism>